<dbReference type="SUPFAM" id="SSF51430">
    <property type="entry name" value="NAD(P)-linked oxidoreductase"/>
    <property type="match status" value="1"/>
</dbReference>
<dbReference type="Proteomes" id="UP000070168">
    <property type="component" value="Unassembled WGS sequence"/>
</dbReference>
<dbReference type="InterPro" id="IPR023210">
    <property type="entry name" value="NADP_OxRdtase_dom"/>
</dbReference>
<reference evidence="4 5" key="1">
    <citation type="journal article" date="2016" name="BMC Genomics">
        <title>Genome sequencing and secondary metabolism of the postharvest pathogen Penicillium griseofulvum.</title>
        <authorList>
            <person name="Banani H."/>
            <person name="Marcet-Houben M."/>
            <person name="Ballester A.R."/>
            <person name="Abbruscato P."/>
            <person name="Gonzalez-Candelas L."/>
            <person name="Gabaldon T."/>
            <person name="Spadaro D."/>
        </authorList>
    </citation>
    <scope>NUCLEOTIDE SEQUENCE [LARGE SCALE GENOMIC DNA]</scope>
    <source>
        <strain evidence="4 5">PG3</strain>
    </source>
</reference>
<name>A0A135LDD9_PENPA</name>
<dbReference type="Gene3D" id="3.20.20.100">
    <property type="entry name" value="NADP-dependent oxidoreductase domain"/>
    <property type="match status" value="1"/>
</dbReference>
<protein>
    <recommendedName>
        <fullName evidence="3">NADP-dependent oxidoreductase domain-containing protein</fullName>
    </recommendedName>
</protein>
<sequence>MTENDYEVIKTTEEYQLIINSFDLSPTRWWNKRQLTAKNTWNIPDHLSCLWDDLELVIARDGGTHPLFPMRIESLLLALLADKIKNESLHTGGSLNLPHWSFRKRILTREMEDDQILAPMNIIDYVLWYGHCWELETNMIVMKTKLPVSRSWALLQNMARIHHARKLAGRDTVIYGIMTDGIKWVFIHLTHKRRYTIKVFSWDNERDRIVAQAQDIIDQAVALHRKIISRSSLPTPTVHESRRCQIKEMPTPCKDSGDGNGRVIEENTYEMGPLVCADYPAIKLGAQLQNGLGLLDQLKALGIDRLDTAARYSPGNPGGSEKLIGEVQAASQGFTIDTKINIPDAAIADGAGSLTAAAIANSIDTSFDRLKVDKVHILHFHRSDPVTPVAEQAAEIQKQYLAGRFEKFGVSNFSTEEVAELIAVCEENGYIKPSVFQGRYNLIDRQMEESLFPLLRKHNIVFNAYRYASISWFMPMHPSFQSLIKHRILQSPLASGFLTGRATRGDVEGTRFSPNNQISSALNSMYDKPHIHTAMTGLLDTLEPLQISGSEACLRWIYHHSVLKEGDGVILGASKLPQIVQNVDDIAKGPLPAEVVRSIDLLWEELQK</sequence>
<evidence type="ECO:0000313" key="5">
    <source>
        <dbReference type="Proteomes" id="UP000070168"/>
    </source>
</evidence>
<organism evidence="4 5">
    <name type="scientific">Penicillium patulum</name>
    <name type="common">Penicillium griseofulvum</name>
    <dbReference type="NCBI Taxonomy" id="5078"/>
    <lineage>
        <taxon>Eukaryota</taxon>
        <taxon>Fungi</taxon>
        <taxon>Dikarya</taxon>
        <taxon>Ascomycota</taxon>
        <taxon>Pezizomycotina</taxon>
        <taxon>Eurotiomycetes</taxon>
        <taxon>Eurotiomycetidae</taxon>
        <taxon>Eurotiales</taxon>
        <taxon>Aspergillaceae</taxon>
        <taxon>Penicillium</taxon>
    </lineage>
</organism>
<keyword evidence="1" id="KW-0560">Oxidoreductase</keyword>
<dbReference type="GeneID" id="63706748"/>
<dbReference type="OrthoDB" id="48988at2759"/>
<comment type="caution">
    <text evidence="4">The sequence shown here is derived from an EMBL/GenBank/DDBJ whole genome shotgun (WGS) entry which is preliminary data.</text>
</comment>
<feature type="domain" description="NADP-dependent oxidoreductase" evidence="3">
    <location>
        <begin position="297"/>
        <end position="466"/>
    </location>
</feature>
<dbReference type="RefSeq" id="XP_040645525.1">
    <property type="nucleotide sequence ID" value="XM_040791448.1"/>
</dbReference>
<dbReference type="InterPro" id="IPR050523">
    <property type="entry name" value="AKR_Detox_Biosynth"/>
</dbReference>
<dbReference type="Pfam" id="PF00248">
    <property type="entry name" value="Aldo_ket_red"/>
    <property type="match status" value="2"/>
</dbReference>
<dbReference type="GO" id="GO:0016491">
    <property type="term" value="F:oxidoreductase activity"/>
    <property type="evidence" value="ECO:0007669"/>
    <property type="project" value="UniProtKB-KW"/>
</dbReference>
<dbReference type="STRING" id="5078.A0A135LDD9"/>
<dbReference type="AlphaFoldDB" id="A0A135LDD9"/>
<dbReference type="CDD" id="cd19075">
    <property type="entry name" value="AKR_AKR7A1-5"/>
    <property type="match status" value="1"/>
</dbReference>
<accession>A0A135LDD9</accession>
<evidence type="ECO:0000256" key="2">
    <source>
        <dbReference type="ARBA" id="ARBA00038157"/>
    </source>
</evidence>
<evidence type="ECO:0000256" key="1">
    <source>
        <dbReference type="ARBA" id="ARBA00023002"/>
    </source>
</evidence>
<dbReference type="InterPro" id="IPR036812">
    <property type="entry name" value="NAD(P)_OxRdtase_dom_sf"/>
</dbReference>
<dbReference type="PANTHER" id="PTHR43364:SF4">
    <property type="entry name" value="NAD(P)-LINKED OXIDOREDUCTASE SUPERFAMILY PROTEIN"/>
    <property type="match status" value="1"/>
</dbReference>
<dbReference type="PANTHER" id="PTHR43364">
    <property type="entry name" value="NADH-SPECIFIC METHYLGLYOXAL REDUCTASE-RELATED"/>
    <property type="match status" value="1"/>
</dbReference>
<gene>
    <name evidence="4" type="ORF">PGRI_037350</name>
</gene>
<evidence type="ECO:0000313" key="4">
    <source>
        <dbReference type="EMBL" id="KXG46989.1"/>
    </source>
</evidence>
<feature type="domain" description="NADP-dependent oxidoreductase" evidence="3">
    <location>
        <begin position="491"/>
        <end position="603"/>
    </location>
</feature>
<dbReference type="EMBL" id="LHQR01000067">
    <property type="protein sequence ID" value="KXG46989.1"/>
    <property type="molecule type" value="Genomic_DNA"/>
</dbReference>
<proteinExistence type="inferred from homology"/>
<comment type="similarity">
    <text evidence="2">Belongs to the aldo/keto reductase family. Aldo/keto reductase 2 subfamily.</text>
</comment>
<evidence type="ECO:0000259" key="3">
    <source>
        <dbReference type="Pfam" id="PF00248"/>
    </source>
</evidence>
<keyword evidence="5" id="KW-1185">Reference proteome</keyword>